<dbReference type="EMBL" id="PYGA01000010">
    <property type="protein sequence ID" value="PSK96750.1"/>
    <property type="molecule type" value="Genomic_DNA"/>
</dbReference>
<evidence type="ECO:0000256" key="2">
    <source>
        <dbReference type="SAM" id="Phobius"/>
    </source>
</evidence>
<keyword evidence="4" id="KW-1185">Reference proteome</keyword>
<accession>A0A2P8DHQ3</accession>
<feature type="transmembrane region" description="Helical" evidence="2">
    <location>
        <begin position="88"/>
        <end position="106"/>
    </location>
</feature>
<keyword evidence="2" id="KW-1133">Transmembrane helix</keyword>
<feature type="transmembrane region" description="Helical" evidence="2">
    <location>
        <begin position="195"/>
        <end position="220"/>
    </location>
</feature>
<feature type="transmembrane region" description="Helical" evidence="2">
    <location>
        <begin position="255"/>
        <end position="279"/>
    </location>
</feature>
<feature type="compositionally biased region" description="Pro residues" evidence="1">
    <location>
        <begin position="432"/>
        <end position="467"/>
    </location>
</feature>
<evidence type="ECO:0000313" key="4">
    <source>
        <dbReference type="Proteomes" id="UP000240542"/>
    </source>
</evidence>
<name>A0A2P8DHQ3_9ACTN</name>
<reference evidence="3 4" key="1">
    <citation type="submission" date="2018-03" db="EMBL/GenBank/DDBJ databases">
        <title>Genomic Encyclopedia of Archaeal and Bacterial Type Strains, Phase II (KMG-II): from individual species to whole genera.</title>
        <authorList>
            <person name="Goeker M."/>
        </authorList>
    </citation>
    <scope>NUCLEOTIDE SEQUENCE [LARGE SCALE GENOMIC DNA]</scope>
    <source>
        <strain evidence="3 4">DSM 45312</strain>
    </source>
</reference>
<feature type="transmembrane region" description="Helical" evidence="2">
    <location>
        <begin position="20"/>
        <end position="42"/>
    </location>
</feature>
<evidence type="ECO:0000313" key="3">
    <source>
        <dbReference type="EMBL" id="PSK96750.1"/>
    </source>
</evidence>
<keyword evidence="2" id="KW-0472">Membrane</keyword>
<organism evidence="3 4">
    <name type="scientific">Murinocardiopsis flavida</name>
    <dbReference type="NCBI Taxonomy" id="645275"/>
    <lineage>
        <taxon>Bacteria</taxon>
        <taxon>Bacillati</taxon>
        <taxon>Actinomycetota</taxon>
        <taxon>Actinomycetes</taxon>
        <taxon>Streptosporangiales</taxon>
        <taxon>Nocardiopsidaceae</taxon>
        <taxon>Murinocardiopsis</taxon>
    </lineage>
</organism>
<keyword evidence="2" id="KW-0812">Transmembrane</keyword>
<protein>
    <submittedName>
        <fullName evidence="3">RsiW-degrading membrane proteinase PrsW (M82 family)</fullName>
    </submittedName>
</protein>
<feature type="transmembrane region" description="Helical" evidence="2">
    <location>
        <begin position="126"/>
        <end position="150"/>
    </location>
</feature>
<dbReference type="PANTHER" id="PTHR36844:SF1">
    <property type="entry name" value="PROTEASE PRSW"/>
    <property type="match status" value="1"/>
</dbReference>
<feature type="compositionally biased region" description="Low complexity" evidence="1">
    <location>
        <begin position="412"/>
        <end position="424"/>
    </location>
</feature>
<dbReference type="RefSeq" id="WP_106583649.1">
    <property type="nucleotide sequence ID" value="NZ_PYGA01000010.1"/>
</dbReference>
<dbReference type="Pfam" id="PF13367">
    <property type="entry name" value="PrsW-protease"/>
    <property type="match status" value="1"/>
</dbReference>
<comment type="caution">
    <text evidence="3">The sequence shown here is derived from an EMBL/GenBank/DDBJ whole genome shotgun (WGS) entry which is preliminary data.</text>
</comment>
<evidence type="ECO:0000256" key="1">
    <source>
        <dbReference type="SAM" id="MobiDB-lite"/>
    </source>
</evidence>
<feature type="transmembrane region" description="Helical" evidence="2">
    <location>
        <begin position="162"/>
        <end position="183"/>
    </location>
</feature>
<feature type="region of interest" description="Disordered" evidence="1">
    <location>
        <begin position="412"/>
        <end position="500"/>
    </location>
</feature>
<feature type="transmembrane region" description="Helical" evidence="2">
    <location>
        <begin position="54"/>
        <end position="76"/>
    </location>
</feature>
<dbReference type="Proteomes" id="UP000240542">
    <property type="component" value="Unassembled WGS sequence"/>
</dbReference>
<dbReference type="AlphaFoldDB" id="A0A2P8DHQ3"/>
<sequence length="500" mass="52412">MPPLDTKAILQGRKPGRHSFGLVAGIIVSALCLVLMLGYLLLMGLAGGGAVGLLAFFISAIAAIIPVTILIPLILLLDRLEPEPGSMLLFAFLWGAGVAVVVSFILNTAGMQFYAVPTFGADLGNYLSAAVGAPLVEESAKGLVLLLLLWRRRHEIDSYTDGVVYAAMVATGFAFTENILYFLNSLFSEGFAGLAFVFILRGIIAPFGHPLYTAMIGIGVAHAAITKGGGRMFAPFFGWVAAVVLHGLWNGATIFGYLGLGVVYVLLFFVLVTIIVIAVQDRRRQVGAIGYYLPPYIPTGLVTPADITMLSTIPGRRGARRWAQQTAGPRGKRAMGDYQLAATELALMHQRLDRGVARPDWSERRDSILALMHVAREAFIGRVTQPVAPSWASAPTDSGFLKREQFSHVIAQAQAARAQQPQGAPGAGPGQGGPPPGQQQGPPAPGPGGPPPGGNQAPPAPQGPPASAPDYRIPGAPGGPGQGGPTPGQQQGPPPPSRGW</sequence>
<feature type="compositionally biased region" description="Gly residues" evidence="1">
    <location>
        <begin position="476"/>
        <end position="486"/>
    </location>
</feature>
<dbReference type="GO" id="GO:0008233">
    <property type="term" value="F:peptidase activity"/>
    <property type="evidence" value="ECO:0007669"/>
    <property type="project" value="InterPro"/>
</dbReference>
<feature type="transmembrane region" description="Helical" evidence="2">
    <location>
        <begin position="232"/>
        <end position="249"/>
    </location>
</feature>
<dbReference type="OrthoDB" id="9785431at2"/>
<gene>
    <name evidence="3" type="ORF">CLV63_11047</name>
</gene>
<dbReference type="InterPro" id="IPR026898">
    <property type="entry name" value="PrsW"/>
</dbReference>
<dbReference type="PANTHER" id="PTHR36844">
    <property type="entry name" value="PROTEASE PRSW"/>
    <property type="match status" value="1"/>
</dbReference>
<proteinExistence type="predicted"/>